<dbReference type="EC" id="3.1.1.-" evidence="3"/>
<sequence length="515" mass="56058">MFLLRYIAAIVLLAGRFVHGEAPVSITTTSGKLQGLEHDGVIIFRGIRLAHPPTGQSRWKPPIPFFSDEPQNATAFGPACFQQFAFNDSPELMISIFNDPPQVESEDCLFLNVWAPSAPAKTKRAVVTWIYGGSLDFGTASIAMYDGMSLAQNQDVIVVSFNYRTNVFGFPGAPDIPIQENNLGFFDQELAVAWVQENIEQFGGDKGKVTIMGQSAGGFSVSGLVVRHAEKNPPFRAAIIFSGTVPDKSAVPNFSAFNGFAQAMNCTQAPGVERLDCLRTVSATDIRVFTNGPVSGSFQPLIDNTTTFADNLERIRAGNIAQVALLAGSTQNDGTLFTIGESNLTQFIQRFNTSADFVRGLYPGENDTDVIADAFRDEIFLCPASLWTEAFVDSGIPNVFRYAYGPVFPDRQIFPNAGAWHSTELPEIFGTFNASTATPNEVTFSKTFQTAMANFIKDPNTSPAPNWPKYIPGNRSTTLAKLAYDGNVEMGNFVSAVESDALDVPCGKLWNMFLD</sequence>
<evidence type="ECO:0000313" key="5">
    <source>
        <dbReference type="EMBL" id="KAF5358876.1"/>
    </source>
</evidence>
<name>A0A8H5G615_9AGAR</name>
<dbReference type="PROSITE" id="PS00941">
    <property type="entry name" value="CARBOXYLESTERASE_B_2"/>
    <property type="match status" value="1"/>
</dbReference>
<dbReference type="Proteomes" id="UP000518752">
    <property type="component" value="Unassembled WGS sequence"/>
</dbReference>
<proteinExistence type="inferred from homology"/>
<evidence type="ECO:0000259" key="4">
    <source>
        <dbReference type="Pfam" id="PF00135"/>
    </source>
</evidence>
<keyword evidence="2 3" id="KW-0378">Hydrolase</keyword>
<feature type="signal peptide" evidence="3">
    <location>
        <begin position="1"/>
        <end position="20"/>
    </location>
</feature>
<dbReference type="Pfam" id="PF00135">
    <property type="entry name" value="COesterase"/>
    <property type="match status" value="2"/>
</dbReference>
<evidence type="ECO:0000313" key="6">
    <source>
        <dbReference type="Proteomes" id="UP000518752"/>
    </source>
</evidence>
<reference evidence="5 6" key="1">
    <citation type="journal article" date="2020" name="ISME J.">
        <title>Uncovering the hidden diversity of litter-decomposition mechanisms in mushroom-forming fungi.</title>
        <authorList>
            <person name="Floudas D."/>
            <person name="Bentzer J."/>
            <person name="Ahren D."/>
            <person name="Johansson T."/>
            <person name="Persson P."/>
            <person name="Tunlid A."/>
        </authorList>
    </citation>
    <scope>NUCLEOTIDE SEQUENCE [LARGE SCALE GENOMIC DNA]</scope>
    <source>
        <strain evidence="5 6">CBS 406.79</strain>
    </source>
</reference>
<feature type="chain" id="PRO_5034674176" description="Carboxylic ester hydrolase" evidence="3">
    <location>
        <begin position="21"/>
        <end position="515"/>
    </location>
</feature>
<evidence type="ECO:0000256" key="1">
    <source>
        <dbReference type="ARBA" id="ARBA00005964"/>
    </source>
</evidence>
<dbReference type="InterPro" id="IPR002018">
    <property type="entry name" value="CarbesteraseB"/>
</dbReference>
<organism evidence="5 6">
    <name type="scientific">Collybiopsis confluens</name>
    <dbReference type="NCBI Taxonomy" id="2823264"/>
    <lineage>
        <taxon>Eukaryota</taxon>
        <taxon>Fungi</taxon>
        <taxon>Dikarya</taxon>
        <taxon>Basidiomycota</taxon>
        <taxon>Agaricomycotina</taxon>
        <taxon>Agaricomycetes</taxon>
        <taxon>Agaricomycetidae</taxon>
        <taxon>Agaricales</taxon>
        <taxon>Marasmiineae</taxon>
        <taxon>Omphalotaceae</taxon>
        <taxon>Collybiopsis</taxon>
    </lineage>
</organism>
<dbReference type="AlphaFoldDB" id="A0A8H5G615"/>
<protein>
    <recommendedName>
        <fullName evidence="3">Carboxylic ester hydrolase</fullName>
        <ecNumber evidence="3">3.1.1.-</ecNumber>
    </recommendedName>
</protein>
<keyword evidence="6" id="KW-1185">Reference proteome</keyword>
<dbReference type="PANTHER" id="PTHR43918">
    <property type="entry name" value="ACETYLCHOLINESTERASE"/>
    <property type="match status" value="1"/>
</dbReference>
<gene>
    <name evidence="5" type="ORF">D9757_012298</name>
</gene>
<dbReference type="InterPro" id="IPR050654">
    <property type="entry name" value="AChE-related_enzymes"/>
</dbReference>
<comment type="caution">
    <text evidence="5">The sequence shown here is derived from an EMBL/GenBank/DDBJ whole genome shotgun (WGS) entry which is preliminary data.</text>
</comment>
<accession>A0A8H5G615</accession>
<feature type="domain" description="Carboxylesterase type B" evidence="4">
    <location>
        <begin position="369"/>
        <end position="486"/>
    </location>
</feature>
<dbReference type="EMBL" id="JAACJN010000226">
    <property type="protein sequence ID" value="KAF5358876.1"/>
    <property type="molecule type" value="Genomic_DNA"/>
</dbReference>
<evidence type="ECO:0000256" key="2">
    <source>
        <dbReference type="ARBA" id="ARBA00022801"/>
    </source>
</evidence>
<dbReference type="GO" id="GO:0052689">
    <property type="term" value="F:carboxylic ester hydrolase activity"/>
    <property type="evidence" value="ECO:0007669"/>
    <property type="project" value="TreeGrafter"/>
</dbReference>
<comment type="similarity">
    <text evidence="1 3">Belongs to the type-B carboxylesterase/lipase family.</text>
</comment>
<dbReference type="PANTHER" id="PTHR43918:SF4">
    <property type="entry name" value="CARBOXYLIC ESTER HYDROLASE"/>
    <property type="match status" value="1"/>
</dbReference>
<dbReference type="InterPro" id="IPR019826">
    <property type="entry name" value="Carboxylesterase_B_AS"/>
</dbReference>
<dbReference type="Gene3D" id="3.40.50.1820">
    <property type="entry name" value="alpha/beta hydrolase"/>
    <property type="match status" value="1"/>
</dbReference>
<dbReference type="SUPFAM" id="SSF53474">
    <property type="entry name" value="alpha/beta-Hydrolases"/>
    <property type="match status" value="1"/>
</dbReference>
<dbReference type="PROSITE" id="PS00122">
    <property type="entry name" value="CARBOXYLESTERASE_B_1"/>
    <property type="match status" value="1"/>
</dbReference>
<dbReference type="InterPro" id="IPR019819">
    <property type="entry name" value="Carboxylesterase_B_CS"/>
</dbReference>
<feature type="domain" description="Carboxylesterase type B" evidence="4">
    <location>
        <begin position="25"/>
        <end position="343"/>
    </location>
</feature>
<dbReference type="OrthoDB" id="408631at2759"/>
<keyword evidence="3" id="KW-0732">Signal</keyword>
<dbReference type="InterPro" id="IPR029058">
    <property type="entry name" value="AB_hydrolase_fold"/>
</dbReference>
<evidence type="ECO:0000256" key="3">
    <source>
        <dbReference type="RuleBase" id="RU361235"/>
    </source>
</evidence>